<protein>
    <recommendedName>
        <fullName evidence="1">Peptidase C1A papain C-terminal domain-containing protein</fullName>
    </recommendedName>
</protein>
<keyword evidence="3" id="KW-1185">Reference proteome</keyword>
<gene>
    <name evidence="2" type="ORF">C1H46_025412</name>
</gene>
<dbReference type="Gene3D" id="3.90.70.10">
    <property type="entry name" value="Cysteine proteinases"/>
    <property type="match status" value="1"/>
</dbReference>
<sequence length="91" mass="9865">MRIPVNNEKILQAVVAHQPVSVAIDASSYAFQLYSLSSLVIGEISTMESPQSGYGEDSGKKYWLVKISWGLDGGASGYARMKHKSVDKEGT</sequence>
<reference evidence="2 3" key="1">
    <citation type="journal article" date="2019" name="G3 (Bethesda)">
        <title>Sequencing of a Wild Apple (Malus baccata) Genome Unravels the Differences Between Cultivated and Wild Apple Species Regarding Disease Resistance and Cold Tolerance.</title>
        <authorList>
            <person name="Chen X."/>
        </authorList>
    </citation>
    <scope>NUCLEOTIDE SEQUENCE [LARGE SCALE GENOMIC DNA]</scope>
    <source>
        <strain evidence="3">cv. Shandingzi</strain>
        <tissue evidence="2">Leaves</tissue>
    </source>
</reference>
<feature type="domain" description="Peptidase C1A papain C-terminal" evidence="1">
    <location>
        <begin position="5"/>
        <end position="85"/>
    </location>
</feature>
<name>A0A540LRA4_MALBA</name>
<dbReference type="Pfam" id="PF00112">
    <property type="entry name" value="Peptidase_C1"/>
    <property type="match status" value="1"/>
</dbReference>
<dbReference type="AlphaFoldDB" id="A0A540LRA4"/>
<evidence type="ECO:0000313" key="2">
    <source>
        <dbReference type="EMBL" id="TQD89021.1"/>
    </source>
</evidence>
<proteinExistence type="predicted"/>
<dbReference type="EMBL" id="VIEB01000493">
    <property type="protein sequence ID" value="TQD89021.1"/>
    <property type="molecule type" value="Genomic_DNA"/>
</dbReference>
<dbReference type="GO" id="GO:0006508">
    <property type="term" value="P:proteolysis"/>
    <property type="evidence" value="ECO:0007669"/>
    <property type="project" value="InterPro"/>
</dbReference>
<dbReference type="InterPro" id="IPR038765">
    <property type="entry name" value="Papain-like_cys_pep_sf"/>
</dbReference>
<evidence type="ECO:0000313" key="3">
    <source>
        <dbReference type="Proteomes" id="UP000315295"/>
    </source>
</evidence>
<dbReference type="GO" id="GO:0008234">
    <property type="term" value="F:cysteine-type peptidase activity"/>
    <property type="evidence" value="ECO:0007669"/>
    <property type="project" value="InterPro"/>
</dbReference>
<dbReference type="SUPFAM" id="SSF54001">
    <property type="entry name" value="Cysteine proteinases"/>
    <property type="match status" value="1"/>
</dbReference>
<dbReference type="Proteomes" id="UP000315295">
    <property type="component" value="Unassembled WGS sequence"/>
</dbReference>
<accession>A0A540LRA4</accession>
<evidence type="ECO:0000259" key="1">
    <source>
        <dbReference type="Pfam" id="PF00112"/>
    </source>
</evidence>
<dbReference type="InterPro" id="IPR000668">
    <property type="entry name" value="Peptidase_C1A_C"/>
</dbReference>
<organism evidence="2 3">
    <name type="scientific">Malus baccata</name>
    <name type="common">Siberian crab apple</name>
    <name type="synonym">Pyrus baccata</name>
    <dbReference type="NCBI Taxonomy" id="106549"/>
    <lineage>
        <taxon>Eukaryota</taxon>
        <taxon>Viridiplantae</taxon>
        <taxon>Streptophyta</taxon>
        <taxon>Embryophyta</taxon>
        <taxon>Tracheophyta</taxon>
        <taxon>Spermatophyta</taxon>
        <taxon>Magnoliopsida</taxon>
        <taxon>eudicotyledons</taxon>
        <taxon>Gunneridae</taxon>
        <taxon>Pentapetalae</taxon>
        <taxon>rosids</taxon>
        <taxon>fabids</taxon>
        <taxon>Rosales</taxon>
        <taxon>Rosaceae</taxon>
        <taxon>Amygdaloideae</taxon>
        <taxon>Maleae</taxon>
        <taxon>Malus</taxon>
    </lineage>
</organism>
<comment type="caution">
    <text evidence="2">The sequence shown here is derived from an EMBL/GenBank/DDBJ whole genome shotgun (WGS) entry which is preliminary data.</text>
</comment>
<dbReference type="STRING" id="106549.A0A540LRA4"/>